<keyword evidence="2" id="KW-1185">Reference proteome</keyword>
<gene>
    <name evidence="1" type="ORF">KUCAC02_017518</name>
</gene>
<evidence type="ECO:0000313" key="1">
    <source>
        <dbReference type="EMBL" id="KAI4806705.1"/>
    </source>
</evidence>
<name>A0ACB9W1G1_CHAAC</name>
<dbReference type="Proteomes" id="UP001057452">
    <property type="component" value="Chromosome 20"/>
</dbReference>
<comment type="caution">
    <text evidence="1">The sequence shown here is derived from an EMBL/GenBank/DDBJ whole genome shotgun (WGS) entry which is preliminary data.</text>
</comment>
<accession>A0ACB9W1G1</accession>
<reference evidence="1" key="1">
    <citation type="submission" date="2022-05" db="EMBL/GenBank/DDBJ databases">
        <title>Chromosome-level genome of Chaenocephalus aceratus.</title>
        <authorList>
            <person name="Park H."/>
        </authorList>
    </citation>
    <scope>NUCLEOTIDE SEQUENCE</scope>
    <source>
        <strain evidence="1">KU_202001</strain>
    </source>
</reference>
<sequence>MQRYRHYGSSSPPVEEINAENEEEEEEVYTEEKPLIGLSEEEEEIQETGSVKEEEVPQTEVEVQPVVQETEGKSAPVDSKNGKRTERGSGGDAAAAAAAAAAGGGGGGGGGGAAKYSMFTWFVVLALLGVWSSVAVVYFDVVDYDSVIARAKEFRLNFSEVLQGKLTAYDTDGDGDFDVEDAKVLLGLTKDGDGSPNAESLEEVLDILADEGSDWMYGFFTFLYDVVSSPVEQGEKEEKKEERRKRRRVARPPLMTGRSNRSNWTFRTNSRTGSRAHSQ</sequence>
<protein>
    <submittedName>
        <fullName evidence="1">Uncharacterized protein</fullName>
    </submittedName>
</protein>
<organism evidence="1 2">
    <name type="scientific">Chaenocephalus aceratus</name>
    <name type="common">Blackfin icefish</name>
    <name type="synonym">Chaenichthys aceratus</name>
    <dbReference type="NCBI Taxonomy" id="36190"/>
    <lineage>
        <taxon>Eukaryota</taxon>
        <taxon>Metazoa</taxon>
        <taxon>Chordata</taxon>
        <taxon>Craniata</taxon>
        <taxon>Vertebrata</taxon>
        <taxon>Euteleostomi</taxon>
        <taxon>Actinopterygii</taxon>
        <taxon>Neopterygii</taxon>
        <taxon>Teleostei</taxon>
        <taxon>Neoteleostei</taxon>
        <taxon>Acanthomorphata</taxon>
        <taxon>Eupercaria</taxon>
        <taxon>Perciformes</taxon>
        <taxon>Notothenioidei</taxon>
        <taxon>Channichthyidae</taxon>
        <taxon>Chaenocephalus</taxon>
    </lineage>
</organism>
<dbReference type="EMBL" id="CM043804">
    <property type="protein sequence ID" value="KAI4806705.1"/>
    <property type="molecule type" value="Genomic_DNA"/>
</dbReference>
<evidence type="ECO:0000313" key="2">
    <source>
        <dbReference type="Proteomes" id="UP001057452"/>
    </source>
</evidence>
<proteinExistence type="predicted"/>